<feature type="region of interest" description="Disordered" evidence="3">
    <location>
        <begin position="1"/>
        <end position="92"/>
    </location>
</feature>
<evidence type="ECO:0000256" key="3">
    <source>
        <dbReference type="SAM" id="MobiDB-lite"/>
    </source>
</evidence>
<evidence type="ECO:0000313" key="5">
    <source>
        <dbReference type="EMBL" id="GBE58517.1"/>
    </source>
</evidence>
<accession>A0A2H6K698</accession>
<dbReference type="GeneID" id="39872287"/>
<reference evidence="5 6" key="1">
    <citation type="journal article" date="2017" name="BMC Genomics">
        <title>Whole-genome assembly of Babesia ovata and comparative genomics between closely related pathogens.</title>
        <authorList>
            <person name="Yamagishi J."/>
            <person name="Asada M."/>
            <person name="Hakimi H."/>
            <person name="Tanaka T.Q."/>
            <person name="Sugimoto C."/>
            <person name="Kawazu S."/>
        </authorList>
    </citation>
    <scope>NUCLEOTIDE SEQUENCE [LARGE SCALE GENOMIC DNA]</scope>
    <source>
        <strain evidence="5 6">Miyake</strain>
    </source>
</reference>
<dbReference type="AlphaFoldDB" id="A0A2H6K698"/>
<feature type="compositionally biased region" description="Low complexity" evidence="3">
    <location>
        <begin position="40"/>
        <end position="55"/>
    </location>
</feature>
<comment type="similarity">
    <text evidence="1">Belongs to the NSRP1 family.</text>
</comment>
<keyword evidence="6" id="KW-1185">Reference proteome</keyword>
<protein>
    <submittedName>
        <fullName evidence="5">Normocyte binding protein, putative</fullName>
    </submittedName>
</protein>
<dbReference type="PANTHER" id="PTHR47845">
    <property type="entry name" value="NUCLEAR SPECKLE SPLICING REGULATORY PROTEIN 1 HOMOLOG"/>
    <property type="match status" value="1"/>
</dbReference>
<name>A0A2H6K698_9APIC</name>
<dbReference type="InterPro" id="IPR053246">
    <property type="entry name" value="NS_splicing_regulatory_protein"/>
</dbReference>
<organism evidence="5 6">
    <name type="scientific">Babesia ovata</name>
    <dbReference type="NCBI Taxonomy" id="189622"/>
    <lineage>
        <taxon>Eukaryota</taxon>
        <taxon>Sar</taxon>
        <taxon>Alveolata</taxon>
        <taxon>Apicomplexa</taxon>
        <taxon>Aconoidasida</taxon>
        <taxon>Piroplasmida</taxon>
        <taxon>Babesiidae</taxon>
        <taxon>Babesia</taxon>
    </lineage>
</organism>
<dbReference type="Proteomes" id="UP000236319">
    <property type="component" value="Unassembled WGS sequence"/>
</dbReference>
<dbReference type="Pfam" id="PF09745">
    <property type="entry name" value="NSRP1_N"/>
    <property type="match status" value="1"/>
</dbReference>
<dbReference type="VEuPathDB" id="PiroplasmaDB:BOVATA_000100"/>
<dbReference type="EMBL" id="BDSA01000001">
    <property type="protein sequence ID" value="GBE58517.1"/>
    <property type="molecule type" value="Genomic_DNA"/>
</dbReference>
<comment type="caution">
    <text evidence="5">The sequence shown here is derived from an EMBL/GenBank/DDBJ whole genome shotgun (WGS) entry which is preliminary data.</text>
</comment>
<dbReference type="PANTHER" id="PTHR47845:SF1">
    <property type="entry name" value="NUCLEAR SPECKLE SPLICING REGULATORY PROTEIN 1 HOMOLOG"/>
    <property type="match status" value="1"/>
</dbReference>
<evidence type="ECO:0000313" key="6">
    <source>
        <dbReference type="Proteomes" id="UP000236319"/>
    </source>
</evidence>
<dbReference type="GO" id="GO:0000381">
    <property type="term" value="P:regulation of alternative mRNA splicing, via spliceosome"/>
    <property type="evidence" value="ECO:0007669"/>
    <property type="project" value="InterPro"/>
</dbReference>
<feature type="compositionally biased region" description="Polar residues" evidence="3">
    <location>
        <begin position="1"/>
        <end position="11"/>
    </location>
</feature>
<proteinExistence type="inferred from homology"/>
<feature type="domain" description="Nuclear speckle splicing regulatory protein 1 N-terminal" evidence="4">
    <location>
        <begin position="105"/>
        <end position="221"/>
    </location>
</feature>
<evidence type="ECO:0000256" key="2">
    <source>
        <dbReference type="ARBA" id="ARBA00023054"/>
    </source>
</evidence>
<keyword evidence="2" id="KW-0175">Coiled coil</keyword>
<dbReference type="InterPro" id="IPR018612">
    <property type="entry name" value="NSRP1_N"/>
</dbReference>
<sequence length="247" mass="27103">MAITFTLSKKATGSGGEPQKNDSARAASTSVPAKRPSVFGADSDSDGSASDSLGSHPLSKRAKVSQNAVSGAKTDSRTANSSIASEKKPVKVTYKEYDLSTENLAPELYLYDELEDESNKEARDRTDPSRLVYLGCAPSEPADKAAPTVEKDSQYMQKLLRTARDRRMERDIAFDKQQLKADLESGESVGEVFVTGAYKRQLEERRRFEEEQRLKDEADLKASGKSVASFHAHMLKSGIASRTNRKT</sequence>
<gene>
    <name evidence="5" type="ORF">BOVATA_000100</name>
</gene>
<dbReference type="RefSeq" id="XP_028864760.1">
    <property type="nucleotide sequence ID" value="XM_029008927.1"/>
</dbReference>
<dbReference type="OrthoDB" id="446635at2759"/>
<evidence type="ECO:0000259" key="4">
    <source>
        <dbReference type="Pfam" id="PF09745"/>
    </source>
</evidence>
<evidence type="ECO:0000256" key="1">
    <source>
        <dbReference type="ARBA" id="ARBA00010126"/>
    </source>
</evidence>